<proteinExistence type="predicted"/>
<evidence type="ECO:0000313" key="2">
    <source>
        <dbReference type="Proteomes" id="UP000655759"/>
    </source>
</evidence>
<protein>
    <submittedName>
        <fullName evidence="1">Uncharacterized protein</fullName>
    </submittedName>
</protein>
<dbReference type="EMBL" id="CAJNAQ010000002">
    <property type="protein sequence ID" value="CAE6489025.1"/>
    <property type="molecule type" value="Genomic_DNA"/>
</dbReference>
<dbReference type="RefSeq" id="WP_205098392.1">
    <property type="nucleotide sequence ID" value="NZ_CAJNAQ010000002.1"/>
</dbReference>
<organism evidence="1 2">
    <name type="scientific">Candidatus Nitrosotenuis uzonensis</name>
    <dbReference type="NCBI Taxonomy" id="1407055"/>
    <lineage>
        <taxon>Archaea</taxon>
        <taxon>Nitrososphaerota</taxon>
        <taxon>Candidatus Nitrosotenuis</taxon>
    </lineage>
</organism>
<sequence length="141" mass="15823">MRKLVIAAVAVIIVIVLGLILTPSEKTARTQIYHVRLADPDMYKDGTYSETFQIKKGTYEFRFVPNGDSPQTLSIALKGPTFSFAEDFKLEGTPHDTGISRYYTWEYVGESTIQVPDDQQLEILINPHGNLLGPVSVYLIE</sequence>
<gene>
    <name evidence="1" type="ORF">NUZ5A_20550</name>
</gene>
<dbReference type="Proteomes" id="UP000655759">
    <property type="component" value="Unassembled WGS sequence"/>
</dbReference>
<comment type="caution">
    <text evidence="1">The sequence shown here is derived from an EMBL/GenBank/DDBJ whole genome shotgun (WGS) entry which is preliminary data.</text>
</comment>
<dbReference type="AlphaFoldDB" id="A0A812F0B3"/>
<reference evidence="1" key="1">
    <citation type="submission" date="2021-02" db="EMBL/GenBank/DDBJ databases">
        <authorList>
            <person name="Han P."/>
        </authorList>
    </citation>
    <scope>NUCLEOTIDE SEQUENCE</scope>
    <source>
        <strain evidence="1">Candidatus Nitrosotenuis uzonensis 5A</strain>
    </source>
</reference>
<accession>A0A812F0B3</accession>
<evidence type="ECO:0000313" key="1">
    <source>
        <dbReference type="EMBL" id="CAE6489025.1"/>
    </source>
</evidence>
<name>A0A812F0B3_9ARCH</name>